<protein>
    <recommendedName>
        <fullName evidence="3">2'-5' RNA ligase family protein</fullName>
    </recommendedName>
</protein>
<comment type="caution">
    <text evidence="1">The sequence shown here is derived from an EMBL/GenBank/DDBJ whole genome shotgun (WGS) entry which is preliminary data.</text>
</comment>
<evidence type="ECO:0000313" key="1">
    <source>
        <dbReference type="EMBL" id="KGI79342.1"/>
    </source>
</evidence>
<dbReference type="EMBL" id="JPMV01000046">
    <property type="protein sequence ID" value="KGI79342.1"/>
    <property type="molecule type" value="Genomic_DNA"/>
</dbReference>
<accession>A0ABR4WY85</accession>
<name>A0ABR4WY85_9ACTN</name>
<evidence type="ECO:0000313" key="2">
    <source>
        <dbReference type="Proteomes" id="UP000029737"/>
    </source>
</evidence>
<keyword evidence="2" id="KW-1185">Reference proteome</keyword>
<reference evidence="1 2" key="1">
    <citation type="journal article" date="2014" name="PLoS ONE">
        <title>Identification and Characterization of a New Erythromycin Biosynthetic Gene Cluster in Actinopolyspora erythraea YIM90600, a Novel Erythronolide-Producing Halophilic Actinomycete Isolated from Salt Field.</title>
        <authorList>
            <person name="Chen D."/>
            <person name="Feng J."/>
            <person name="Huang L."/>
            <person name="Zhang Q."/>
            <person name="Wu J."/>
            <person name="Zhu X."/>
            <person name="Duan Y."/>
            <person name="Xu Z."/>
        </authorList>
    </citation>
    <scope>NUCLEOTIDE SEQUENCE [LARGE SCALE GENOMIC DNA]</scope>
    <source>
        <strain evidence="1 2">YIM90600</strain>
    </source>
</reference>
<dbReference type="Pfam" id="PF13563">
    <property type="entry name" value="2_5_RNA_ligase2"/>
    <property type="match status" value="1"/>
</dbReference>
<sequence>MYALPSPEVRETARQYHEAVADAAAEHGLGLQPLDYLHATVQMLRVATSEIGQPELDNLTSALRAGVAKQPPLVLQVGPPQVTRSAMEMWVSPETDESWRGLVETVRGAVQTSLGDDALPPLGSNAVPHLSLGYGYGDGDSGALASALRDVRAPLARMPVTSLSLLAVTQHPEAGQLSWTPVATLPLANTSDDAHERGSL</sequence>
<gene>
    <name evidence="1" type="ORF">IL38_23840</name>
</gene>
<proteinExistence type="predicted"/>
<dbReference type="InterPro" id="IPR009097">
    <property type="entry name" value="Cyclic_Pdiesterase"/>
</dbReference>
<dbReference type="Gene3D" id="3.90.1140.10">
    <property type="entry name" value="Cyclic phosphodiesterase"/>
    <property type="match status" value="1"/>
</dbReference>
<evidence type="ECO:0008006" key="3">
    <source>
        <dbReference type="Google" id="ProtNLM"/>
    </source>
</evidence>
<dbReference type="SUPFAM" id="SSF55144">
    <property type="entry name" value="LigT-like"/>
    <property type="match status" value="1"/>
</dbReference>
<organism evidence="1 2">
    <name type="scientific">Actinopolyspora erythraea</name>
    <dbReference type="NCBI Taxonomy" id="414996"/>
    <lineage>
        <taxon>Bacteria</taxon>
        <taxon>Bacillati</taxon>
        <taxon>Actinomycetota</taxon>
        <taxon>Actinomycetes</taxon>
        <taxon>Actinopolysporales</taxon>
        <taxon>Actinopolysporaceae</taxon>
        <taxon>Actinopolyspora</taxon>
    </lineage>
</organism>
<dbReference type="Proteomes" id="UP000029737">
    <property type="component" value="Unassembled WGS sequence"/>
</dbReference>